<feature type="short sequence motif" description="TonB C-terminal box" evidence="13">
    <location>
        <begin position="730"/>
        <end position="747"/>
    </location>
</feature>
<keyword evidence="18" id="KW-0675">Receptor</keyword>
<evidence type="ECO:0000256" key="9">
    <source>
        <dbReference type="ARBA" id="ARBA00023077"/>
    </source>
</evidence>
<dbReference type="PROSITE" id="PS01156">
    <property type="entry name" value="TONB_DEPENDENT_REC_2"/>
    <property type="match status" value="1"/>
</dbReference>
<keyword evidence="3 12" id="KW-1134">Transmembrane beta strand</keyword>
<evidence type="ECO:0000256" key="12">
    <source>
        <dbReference type="PROSITE-ProRule" id="PRU01360"/>
    </source>
</evidence>
<dbReference type="PANTHER" id="PTHR32552">
    <property type="entry name" value="FERRICHROME IRON RECEPTOR-RELATED"/>
    <property type="match status" value="1"/>
</dbReference>
<dbReference type="EMBL" id="JBHTIK010000008">
    <property type="protein sequence ID" value="MFD0849274.1"/>
    <property type="molecule type" value="Genomic_DNA"/>
</dbReference>
<evidence type="ECO:0000256" key="7">
    <source>
        <dbReference type="ARBA" id="ARBA00023004"/>
    </source>
</evidence>
<evidence type="ECO:0000256" key="3">
    <source>
        <dbReference type="ARBA" id="ARBA00022452"/>
    </source>
</evidence>
<keyword evidence="5 12" id="KW-0812">Transmembrane</keyword>
<protein>
    <submittedName>
        <fullName evidence="18">TonB-dependent receptor</fullName>
    </submittedName>
</protein>
<dbReference type="Pfam" id="PF00593">
    <property type="entry name" value="TonB_dep_Rec_b-barrel"/>
    <property type="match status" value="1"/>
</dbReference>
<keyword evidence="10 12" id="KW-0472">Membrane</keyword>
<dbReference type="Gene3D" id="2.40.170.20">
    <property type="entry name" value="TonB-dependent receptor, beta-barrel domain"/>
    <property type="match status" value="1"/>
</dbReference>
<keyword evidence="19" id="KW-1185">Reference proteome</keyword>
<dbReference type="PROSITE" id="PS52016">
    <property type="entry name" value="TONB_DEPENDENT_REC_3"/>
    <property type="match status" value="1"/>
</dbReference>
<keyword evidence="8" id="KW-0406">Ion transport</keyword>
<dbReference type="InterPro" id="IPR039426">
    <property type="entry name" value="TonB-dep_rcpt-like"/>
</dbReference>
<evidence type="ECO:0000256" key="2">
    <source>
        <dbReference type="ARBA" id="ARBA00022448"/>
    </source>
</evidence>
<evidence type="ECO:0000256" key="5">
    <source>
        <dbReference type="ARBA" id="ARBA00022692"/>
    </source>
</evidence>
<accession>A0ABW3C6R0</accession>
<evidence type="ECO:0000313" key="18">
    <source>
        <dbReference type="EMBL" id="MFD0849274.1"/>
    </source>
</evidence>
<dbReference type="RefSeq" id="WP_381491560.1">
    <property type="nucleotide sequence ID" value="NZ_JBHTIK010000008.1"/>
</dbReference>
<evidence type="ECO:0000256" key="10">
    <source>
        <dbReference type="ARBA" id="ARBA00023136"/>
    </source>
</evidence>
<evidence type="ECO:0000256" key="14">
    <source>
        <dbReference type="RuleBase" id="RU003357"/>
    </source>
</evidence>
<evidence type="ECO:0000256" key="11">
    <source>
        <dbReference type="ARBA" id="ARBA00023237"/>
    </source>
</evidence>
<keyword evidence="4" id="KW-0410">Iron transport</keyword>
<comment type="subcellular location">
    <subcellularLocation>
        <location evidence="1 12">Cell outer membrane</location>
        <topology evidence="1 12">Multi-pass membrane protein</topology>
    </subcellularLocation>
</comment>
<organism evidence="18 19">
    <name type="scientific">Sphingosinicella xenopeptidilytica</name>
    <dbReference type="NCBI Taxonomy" id="364098"/>
    <lineage>
        <taxon>Bacteria</taxon>
        <taxon>Pseudomonadati</taxon>
        <taxon>Pseudomonadota</taxon>
        <taxon>Alphaproteobacteria</taxon>
        <taxon>Sphingomonadales</taxon>
        <taxon>Sphingosinicellaceae</taxon>
        <taxon>Sphingosinicella</taxon>
    </lineage>
</organism>
<evidence type="ECO:0000256" key="4">
    <source>
        <dbReference type="ARBA" id="ARBA00022496"/>
    </source>
</evidence>
<dbReference type="SUPFAM" id="SSF56935">
    <property type="entry name" value="Porins"/>
    <property type="match status" value="1"/>
</dbReference>
<comment type="caution">
    <text evidence="18">The sequence shown here is derived from an EMBL/GenBank/DDBJ whole genome shotgun (WGS) entry which is preliminary data.</text>
</comment>
<reference evidence="19" key="1">
    <citation type="journal article" date="2019" name="Int. J. Syst. Evol. Microbiol.">
        <title>The Global Catalogue of Microorganisms (GCM) 10K type strain sequencing project: providing services to taxonomists for standard genome sequencing and annotation.</title>
        <authorList>
            <consortium name="The Broad Institute Genomics Platform"/>
            <consortium name="The Broad Institute Genome Sequencing Center for Infectious Disease"/>
            <person name="Wu L."/>
            <person name="Ma J."/>
        </authorList>
    </citation>
    <scope>NUCLEOTIDE SEQUENCE [LARGE SCALE GENOMIC DNA]</scope>
    <source>
        <strain evidence="19">CCUG 52537</strain>
    </source>
</reference>
<keyword evidence="6 15" id="KW-0732">Signal</keyword>
<evidence type="ECO:0000256" key="13">
    <source>
        <dbReference type="PROSITE-ProRule" id="PRU10144"/>
    </source>
</evidence>
<sequence>MKDQTQRIAMLRHCRGVSLLALAAGFSALLADPVQAAPDAANDEHFGIEEITVTARKREEKLQDTPVSIVALSGEDIARRQIVSLADVGQHAPNVQFHASGVGGRNSGQAFIRGVGQSDYLLTTDPGIGVYVDGVYLARSMGSIFDLVDIERIEVLRGPQGTLYGKNTIGGAINIVSTKPSLTEASGMVEGRVGRFSRLDVKAKAEVPLIADKLAAKVALSTRDAEGFGTRLLTGEEQGSENSAAVQASLRWKADEDVEVMLSFDKTRVRETFSQVHLEEISEAPLVGLYNMFVAPYDASYITENPYESYATGGNRNDLDVWGVNGTLEWSFGNTTLKSITAYRHLKSVFETDPDGSPLTIVDERDDNRQRQFTQELQLSGTSFDDRLKWVVGAYYLHENARGAIDVLIYPELLPVIGLDISRRIEAKQITRSTSLYGQASYALADGLNATLGLRYTHEKKRYDTSLYLPFSDVYLIDPTRRSQDWNSVSPRFGLDYRLTPEVMVYASAASGFKSGGFNGRSSTANEVQPYAPEKLWSYELGLKSDWLDNRLRVNLAGFYNDYRDIQFMLSTADEDGVQVVVVQNAAKARVMGAELEVTAAPAPRLLLSASAGLIDAEFTDVAAGAAITTASHFASTPKFSSSVSAEYGVPLGDWGTLTLRGDYNYRSRIYYEVNNLPAVTQNGYGLLNLQATLEPGDGRYALTLAMTNVTDKRYKSTAVSTLDSLGFASAQYGRPREWSLTARVRF</sequence>
<evidence type="ECO:0000259" key="17">
    <source>
        <dbReference type="Pfam" id="PF07715"/>
    </source>
</evidence>
<feature type="chain" id="PRO_5045889914" evidence="15">
    <location>
        <begin position="37"/>
        <end position="747"/>
    </location>
</feature>
<evidence type="ECO:0000256" key="8">
    <source>
        <dbReference type="ARBA" id="ARBA00023065"/>
    </source>
</evidence>
<dbReference type="InterPro" id="IPR010917">
    <property type="entry name" value="TonB_rcpt_CS"/>
</dbReference>
<evidence type="ECO:0000313" key="19">
    <source>
        <dbReference type="Proteomes" id="UP001597124"/>
    </source>
</evidence>
<dbReference type="InterPro" id="IPR036942">
    <property type="entry name" value="Beta-barrel_TonB_sf"/>
</dbReference>
<keyword evidence="2 12" id="KW-0813">Transport</keyword>
<dbReference type="InterPro" id="IPR000531">
    <property type="entry name" value="Beta-barrel_TonB"/>
</dbReference>
<evidence type="ECO:0000256" key="15">
    <source>
        <dbReference type="SAM" id="SignalP"/>
    </source>
</evidence>
<feature type="domain" description="TonB-dependent receptor-like beta-barrel" evidence="16">
    <location>
        <begin position="300"/>
        <end position="710"/>
    </location>
</feature>
<keyword evidence="11 12" id="KW-0998">Cell outer membrane</keyword>
<comment type="similarity">
    <text evidence="12 14">Belongs to the TonB-dependent receptor family.</text>
</comment>
<dbReference type="Proteomes" id="UP001597124">
    <property type="component" value="Unassembled WGS sequence"/>
</dbReference>
<keyword evidence="9 14" id="KW-0798">TonB box</keyword>
<name>A0ABW3C6R0_SPHXN</name>
<gene>
    <name evidence="18" type="ORF">ACFQ00_13135</name>
</gene>
<evidence type="ECO:0000256" key="6">
    <source>
        <dbReference type="ARBA" id="ARBA00022729"/>
    </source>
</evidence>
<dbReference type="CDD" id="cd01347">
    <property type="entry name" value="ligand_gated_channel"/>
    <property type="match status" value="1"/>
</dbReference>
<keyword evidence="7" id="KW-0408">Iron</keyword>
<proteinExistence type="inferred from homology"/>
<feature type="signal peptide" evidence="15">
    <location>
        <begin position="1"/>
        <end position="36"/>
    </location>
</feature>
<feature type="domain" description="TonB-dependent receptor plug" evidence="17">
    <location>
        <begin position="62"/>
        <end position="172"/>
    </location>
</feature>
<dbReference type="InterPro" id="IPR012910">
    <property type="entry name" value="Plug_dom"/>
</dbReference>
<dbReference type="PANTHER" id="PTHR32552:SF81">
    <property type="entry name" value="TONB-DEPENDENT OUTER MEMBRANE RECEPTOR"/>
    <property type="match status" value="1"/>
</dbReference>
<dbReference type="Pfam" id="PF07715">
    <property type="entry name" value="Plug"/>
    <property type="match status" value="1"/>
</dbReference>
<evidence type="ECO:0000256" key="1">
    <source>
        <dbReference type="ARBA" id="ARBA00004571"/>
    </source>
</evidence>
<evidence type="ECO:0000259" key="16">
    <source>
        <dbReference type="Pfam" id="PF00593"/>
    </source>
</evidence>